<name>A0A0D2E361_9EURO</name>
<dbReference type="AlphaFoldDB" id="A0A0D2E361"/>
<evidence type="ECO:0000313" key="4">
    <source>
        <dbReference type="Proteomes" id="UP000054342"/>
    </source>
</evidence>
<dbReference type="EMBL" id="KN847323">
    <property type="protein sequence ID" value="KIW49205.1"/>
    <property type="molecule type" value="Genomic_DNA"/>
</dbReference>
<gene>
    <name evidence="3" type="ORF">PV05_10904</name>
</gene>
<dbReference type="PANTHER" id="PTHR24322:SF736">
    <property type="entry name" value="RETINOL DEHYDROGENASE 10"/>
    <property type="match status" value="1"/>
</dbReference>
<dbReference type="Gene3D" id="3.40.50.720">
    <property type="entry name" value="NAD(P)-binding Rossmann-like Domain"/>
    <property type="match status" value="1"/>
</dbReference>
<accession>A0A0D2E361</accession>
<dbReference type="OrthoDB" id="1933717at2759"/>
<dbReference type="GeneID" id="25332812"/>
<dbReference type="HOGENOM" id="CLU_010194_8_1_1"/>
<sequence length="317" mass="34949">MDPAKYGISTIPLNHEPYGPIKPEVLKGANKDKVAVVTGAARGIGRAISENLANSGANLAIIDLLAEPLQETKAICEKYGVKVKTYPCDVTDVPRVRAVLDEIVKDFGPIECVSMLPALLNNAGVSPGKPQWMESFEDFWKTIEINFKSHMLTIWAVLPSMRERKSGVIINIASRAATVDFPFAIGYNSSKCADTRAISTLQEELDLDNLDIQTYALHPGGVYTAMAAKEVRPEMVEKYPQLTSHGTDFRSLFKDPPELCGATCAYLATGKAKELRGMYIDCRQDIQRLQAAGREKLQQDGLYTLTMKFLEGYNNEP</sequence>
<dbReference type="Pfam" id="PF00106">
    <property type="entry name" value="adh_short"/>
    <property type="match status" value="1"/>
</dbReference>
<dbReference type="RefSeq" id="XP_013309789.1">
    <property type="nucleotide sequence ID" value="XM_013454335.1"/>
</dbReference>
<keyword evidence="4" id="KW-1185">Reference proteome</keyword>
<evidence type="ECO:0000256" key="2">
    <source>
        <dbReference type="ARBA" id="ARBA00023002"/>
    </source>
</evidence>
<proteinExistence type="inferred from homology"/>
<reference evidence="3 4" key="1">
    <citation type="submission" date="2015-01" db="EMBL/GenBank/DDBJ databases">
        <title>The Genome Sequence of Exophiala xenobiotica CBS118157.</title>
        <authorList>
            <consortium name="The Broad Institute Genomics Platform"/>
            <person name="Cuomo C."/>
            <person name="de Hoog S."/>
            <person name="Gorbushina A."/>
            <person name="Stielow B."/>
            <person name="Teixiera M."/>
            <person name="Abouelleil A."/>
            <person name="Chapman S.B."/>
            <person name="Priest M."/>
            <person name="Young S.K."/>
            <person name="Wortman J."/>
            <person name="Nusbaum C."/>
            <person name="Birren B."/>
        </authorList>
    </citation>
    <scope>NUCLEOTIDE SEQUENCE [LARGE SCALE GENOMIC DNA]</scope>
    <source>
        <strain evidence="3 4">CBS 118157</strain>
    </source>
</reference>
<organism evidence="3 4">
    <name type="scientific">Exophiala xenobiotica</name>
    <dbReference type="NCBI Taxonomy" id="348802"/>
    <lineage>
        <taxon>Eukaryota</taxon>
        <taxon>Fungi</taxon>
        <taxon>Dikarya</taxon>
        <taxon>Ascomycota</taxon>
        <taxon>Pezizomycotina</taxon>
        <taxon>Eurotiomycetes</taxon>
        <taxon>Chaetothyriomycetidae</taxon>
        <taxon>Chaetothyriales</taxon>
        <taxon>Herpotrichiellaceae</taxon>
        <taxon>Exophiala</taxon>
    </lineage>
</organism>
<dbReference type="SUPFAM" id="SSF51735">
    <property type="entry name" value="NAD(P)-binding Rossmann-fold domains"/>
    <property type="match status" value="1"/>
</dbReference>
<dbReference type="STRING" id="348802.A0A0D2E361"/>
<evidence type="ECO:0000256" key="1">
    <source>
        <dbReference type="ARBA" id="ARBA00006484"/>
    </source>
</evidence>
<protein>
    <submittedName>
        <fullName evidence="3">Uncharacterized protein</fullName>
    </submittedName>
</protein>
<dbReference type="InterPro" id="IPR002347">
    <property type="entry name" value="SDR_fam"/>
</dbReference>
<dbReference type="PRINTS" id="PR00081">
    <property type="entry name" value="GDHRDH"/>
</dbReference>
<dbReference type="PANTHER" id="PTHR24322">
    <property type="entry name" value="PKSB"/>
    <property type="match status" value="1"/>
</dbReference>
<comment type="similarity">
    <text evidence="1">Belongs to the short-chain dehydrogenases/reductases (SDR) family.</text>
</comment>
<dbReference type="CDD" id="cd05233">
    <property type="entry name" value="SDR_c"/>
    <property type="match status" value="1"/>
</dbReference>
<dbReference type="InterPro" id="IPR036291">
    <property type="entry name" value="NAD(P)-bd_dom_sf"/>
</dbReference>
<dbReference type="GO" id="GO:0016616">
    <property type="term" value="F:oxidoreductase activity, acting on the CH-OH group of donors, NAD or NADP as acceptor"/>
    <property type="evidence" value="ECO:0007669"/>
    <property type="project" value="TreeGrafter"/>
</dbReference>
<evidence type="ECO:0000313" key="3">
    <source>
        <dbReference type="EMBL" id="KIW49205.1"/>
    </source>
</evidence>
<keyword evidence="2" id="KW-0560">Oxidoreductase</keyword>
<dbReference type="Proteomes" id="UP000054342">
    <property type="component" value="Unassembled WGS sequence"/>
</dbReference>